<feature type="region of interest" description="Disordered" evidence="1">
    <location>
        <begin position="1"/>
        <end position="21"/>
    </location>
</feature>
<comment type="caution">
    <text evidence="2">The sequence shown here is derived from an EMBL/GenBank/DDBJ whole genome shotgun (WGS) entry which is preliminary data.</text>
</comment>
<dbReference type="EMBL" id="AVFL01000061">
    <property type="protein sequence ID" value="EWY35913.1"/>
    <property type="molecule type" value="Genomic_DNA"/>
</dbReference>
<protein>
    <submittedName>
        <fullName evidence="2">Uncharacterized protein</fullName>
    </submittedName>
</protein>
<organism evidence="2 3">
    <name type="scientific">Skermanella stibiiresistens SB22</name>
    <dbReference type="NCBI Taxonomy" id="1385369"/>
    <lineage>
        <taxon>Bacteria</taxon>
        <taxon>Pseudomonadati</taxon>
        <taxon>Pseudomonadota</taxon>
        <taxon>Alphaproteobacteria</taxon>
        <taxon>Rhodospirillales</taxon>
        <taxon>Azospirillaceae</taxon>
        <taxon>Skermanella</taxon>
    </lineage>
</organism>
<gene>
    <name evidence="2" type="ORF">N825_32350</name>
</gene>
<accession>W9GWQ0</accession>
<proteinExistence type="predicted"/>
<evidence type="ECO:0000313" key="2">
    <source>
        <dbReference type="EMBL" id="EWY35913.1"/>
    </source>
</evidence>
<reference evidence="2 3" key="1">
    <citation type="submission" date="2013-08" db="EMBL/GenBank/DDBJ databases">
        <title>The genome sequence of Skermanella stibiiresistens.</title>
        <authorList>
            <person name="Zhu W."/>
            <person name="Wang G."/>
        </authorList>
    </citation>
    <scope>NUCLEOTIDE SEQUENCE [LARGE SCALE GENOMIC DNA]</scope>
    <source>
        <strain evidence="2 3">SB22</strain>
    </source>
</reference>
<dbReference type="Proteomes" id="UP000019486">
    <property type="component" value="Unassembled WGS sequence"/>
</dbReference>
<dbReference type="AlphaFoldDB" id="W9GWQ0"/>
<evidence type="ECO:0000256" key="1">
    <source>
        <dbReference type="SAM" id="MobiDB-lite"/>
    </source>
</evidence>
<sequence length="38" mass="4213">MPADQRHSGAKLDIGFEEPAEADTPNLSTLPLNFIFRI</sequence>
<evidence type="ECO:0000313" key="3">
    <source>
        <dbReference type="Proteomes" id="UP000019486"/>
    </source>
</evidence>
<name>W9GWQ0_9PROT</name>
<keyword evidence="3" id="KW-1185">Reference proteome</keyword>